<protein>
    <submittedName>
        <fullName evidence="7">LysR family transcriptional regulator</fullName>
    </submittedName>
</protein>
<accession>A0ABP7HQ70</accession>
<feature type="region of interest" description="Disordered" evidence="5">
    <location>
        <begin position="291"/>
        <end position="321"/>
    </location>
</feature>
<dbReference type="Proteomes" id="UP001500888">
    <property type="component" value="Unassembled WGS sequence"/>
</dbReference>
<comment type="caution">
    <text evidence="7">The sequence shown here is derived from an EMBL/GenBank/DDBJ whole genome shotgun (WGS) entry which is preliminary data.</text>
</comment>
<dbReference type="RefSeq" id="WP_344937436.1">
    <property type="nucleotide sequence ID" value="NZ_BAAAZR010000002.1"/>
</dbReference>
<name>A0ABP7HQ70_9ACTN</name>
<proteinExistence type="inferred from homology"/>
<dbReference type="Pfam" id="PF03466">
    <property type="entry name" value="LysR_substrate"/>
    <property type="match status" value="1"/>
</dbReference>
<gene>
    <name evidence="7" type="ORF">GCM10022226_21770</name>
</gene>
<evidence type="ECO:0000256" key="5">
    <source>
        <dbReference type="SAM" id="MobiDB-lite"/>
    </source>
</evidence>
<dbReference type="InterPro" id="IPR036390">
    <property type="entry name" value="WH_DNA-bd_sf"/>
</dbReference>
<dbReference type="Gene3D" id="1.10.10.10">
    <property type="entry name" value="Winged helix-like DNA-binding domain superfamily/Winged helix DNA-binding domain"/>
    <property type="match status" value="1"/>
</dbReference>
<comment type="similarity">
    <text evidence="1">Belongs to the LysR transcriptional regulatory family.</text>
</comment>
<dbReference type="SUPFAM" id="SSF53850">
    <property type="entry name" value="Periplasmic binding protein-like II"/>
    <property type="match status" value="1"/>
</dbReference>
<keyword evidence="2" id="KW-0805">Transcription regulation</keyword>
<dbReference type="Gene3D" id="3.40.190.10">
    <property type="entry name" value="Periplasmic binding protein-like II"/>
    <property type="match status" value="2"/>
</dbReference>
<dbReference type="InterPro" id="IPR005119">
    <property type="entry name" value="LysR_subst-bd"/>
</dbReference>
<evidence type="ECO:0000313" key="7">
    <source>
        <dbReference type="EMBL" id="GAA3801621.1"/>
    </source>
</evidence>
<evidence type="ECO:0000256" key="4">
    <source>
        <dbReference type="ARBA" id="ARBA00023163"/>
    </source>
</evidence>
<feature type="domain" description="HTH lysR-type" evidence="6">
    <location>
        <begin position="2"/>
        <end position="59"/>
    </location>
</feature>
<evidence type="ECO:0000256" key="1">
    <source>
        <dbReference type="ARBA" id="ARBA00009437"/>
    </source>
</evidence>
<dbReference type="SUPFAM" id="SSF46785">
    <property type="entry name" value="Winged helix' DNA-binding domain"/>
    <property type="match status" value="1"/>
</dbReference>
<dbReference type="PRINTS" id="PR00039">
    <property type="entry name" value="HTHLYSR"/>
</dbReference>
<keyword evidence="3" id="KW-0238">DNA-binding</keyword>
<keyword evidence="8" id="KW-1185">Reference proteome</keyword>
<sequence length="321" mass="34224">MFEIDALRLLDVVARTGSFTAAADELNYTQSAVSRRIASLEREAGGPLFERLARGVRPTPAGTLLHRHAREVLERLDRARAELAAVHHGSGGRLRVGAFATANAVLVPEALRRFKEARPEVELTLVEGVSARLMERLQEGSLDLAVVSDYPSGLSRSGEAGLTLLFTDELLLALPRDHRLAHQEVVDLGDLRDENWIEGAPPGHATMLAESCMRVGFAPKVGIRIGEWTGKLGYVAAGLGVALVPAMAARAVRGDLALRSLGEQAPRRRVYAALPHTTPLPAAERLLGLLQRGEDGGGDGAPANEGGRAGGARRASGRETM</sequence>
<dbReference type="InterPro" id="IPR036388">
    <property type="entry name" value="WH-like_DNA-bd_sf"/>
</dbReference>
<dbReference type="Pfam" id="PF00126">
    <property type="entry name" value="HTH_1"/>
    <property type="match status" value="1"/>
</dbReference>
<dbReference type="EMBL" id="BAAAZR010000002">
    <property type="protein sequence ID" value="GAA3801621.1"/>
    <property type="molecule type" value="Genomic_DNA"/>
</dbReference>
<keyword evidence="4" id="KW-0804">Transcription</keyword>
<reference evidence="8" key="1">
    <citation type="journal article" date="2019" name="Int. J. Syst. Evol. Microbiol.">
        <title>The Global Catalogue of Microorganisms (GCM) 10K type strain sequencing project: providing services to taxonomists for standard genome sequencing and annotation.</title>
        <authorList>
            <consortium name="The Broad Institute Genomics Platform"/>
            <consortium name="The Broad Institute Genome Sequencing Center for Infectious Disease"/>
            <person name="Wu L."/>
            <person name="Ma J."/>
        </authorList>
    </citation>
    <scope>NUCLEOTIDE SEQUENCE [LARGE SCALE GENOMIC DNA]</scope>
    <source>
        <strain evidence="8">JCM 16908</strain>
    </source>
</reference>
<organism evidence="7 8">
    <name type="scientific">Sphaerisporangium flaviroseum</name>
    <dbReference type="NCBI Taxonomy" id="509199"/>
    <lineage>
        <taxon>Bacteria</taxon>
        <taxon>Bacillati</taxon>
        <taxon>Actinomycetota</taxon>
        <taxon>Actinomycetes</taxon>
        <taxon>Streptosporangiales</taxon>
        <taxon>Streptosporangiaceae</taxon>
        <taxon>Sphaerisporangium</taxon>
    </lineage>
</organism>
<evidence type="ECO:0000256" key="2">
    <source>
        <dbReference type="ARBA" id="ARBA00023015"/>
    </source>
</evidence>
<dbReference type="PANTHER" id="PTHR30346:SF29">
    <property type="entry name" value="LYSR SUBSTRATE-BINDING"/>
    <property type="match status" value="1"/>
</dbReference>
<evidence type="ECO:0000313" key="8">
    <source>
        <dbReference type="Proteomes" id="UP001500888"/>
    </source>
</evidence>
<dbReference type="InterPro" id="IPR000847">
    <property type="entry name" value="LysR_HTH_N"/>
</dbReference>
<dbReference type="CDD" id="cd08423">
    <property type="entry name" value="PBP2_LTTR_like_6"/>
    <property type="match status" value="1"/>
</dbReference>
<dbReference type="PROSITE" id="PS50931">
    <property type="entry name" value="HTH_LYSR"/>
    <property type="match status" value="1"/>
</dbReference>
<evidence type="ECO:0000256" key="3">
    <source>
        <dbReference type="ARBA" id="ARBA00023125"/>
    </source>
</evidence>
<dbReference type="PANTHER" id="PTHR30346">
    <property type="entry name" value="TRANSCRIPTIONAL DUAL REGULATOR HCAR-RELATED"/>
    <property type="match status" value="1"/>
</dbReference>
<evidence type="ECO:0000259" key="6">
    <source>
        <dbReference type="PROSITE" id="PS50931"/>
    </source>
</evidence>